<dbReference type="EMBL" id="JABFUD020000002">
    <property type="protein sequence ID" value="KAI5083049.1"/>
    <property type="molecule type" value="Genomic_DNA"/>
</dbReference>
<dbReference type="AlphaFoldDB" id="A0A9D4ZPH5"/>
<keyword evidence="2" id="KW-1185">Reference proteome</keyword>
<name>A0A9D4ZPH5_ADICA</name>
<proteinExistence type="predicted"/>
<feature type="non-terminal residue" evidence="1">
    <location>
        <position position="70"/>
    </location>
</feature>
<feature type="non-terminal residue" evidence="1">
    <location>
        <position position="1"/>
    </location>
</feature>
<comment type="caution">
    <text evidence="1">The sequence shown here is derived from an EMBL/GenBank/DDBJ whole genome shotgun (WGS) entry which is preliminary data.</text>
</comment>
<evidence type="ECO:0000313" key="1">
    <source>
        <dbReference type="EMBL" id="KAI5083049.1"/>
    </source>
</evidence>
<evidence type="ECO:0000313" key="2">
    <source>
        <dbReference type="Proteomes" id="UP000886520"/>
    </source>
</evidence>
<gene>
    <name evidence="1" type="ORF">GOP47_0002792</name>
</gene>
<protein>
    <submittedName>
        <fullName evidence="1">Uncharacterized protein</fullName>
    </submittedName>
</protein>
<dbReference type="Proteomes" id="UP000886520">
    <property type="component" value="Chromosome 3"/>
</dbReference>
<reference evidence="1" key="1">
    <citation type="submission" date="2021-01" db="EMBL/GenBank/DDBJ databases">
        <title>Adiantum capillus-veneris genome.</title>
        <authorList>
            <person name="Fang Y."/>
            <person name="Liao Q."/>
        </authorList>
    </citation>
    <scope>NUCLEOTIDE SEQUENCE</scope>
    <source>
        <strain evidence="1">H3</strain>
        <tissue evidence="1">Leaf</tissue>
    </source>
</reference>
<organism evidence="1 2">
    <name type="scientific">Adiantum capillus-veneris</name>
    <name type="common">Maidenhair fern</name>
    <dbReference type="NCBI Taxonomy" id="13818"/>
    <lineage>
        <taxon>Eukaryota</taxon>
        <taxon>Viridiplantae</taxon>
        <taxon>Streptophyta</taxon>
        <taxon>Embryophyta</taxon>
        <taxon>Tracheophyta</taxon>
        <taxon>Polypodiopsida</taxon>
        <taxon>Polypodiidae</taxon>
        <taxon>Polypodiales</taxon>
        <taxon>Pteridineae</taxon>
        <taxon>Pteridaceae</taxon>
        <taxon>Vittarioideae</taxon>
        <taxon>Adiantum</taxon>
    </lineage>
</organism>
<sequence>MNEEAIIKTNLKDYLYHTSTICSLDGSQITENFTEAERVSMEKARAQEAQSGKRVWYHLTQSILGPMVYG</sequence>
<accession>A0A9D4ZPH5</accession>